<organism evidence="12 13">
    <name type="scientific">Devosia nanyangense</name>
    <dbReference type="NCBI Taxonomy" id="1228055"/>
    <lineage>
        <taxon>Bacteria</taxon>
        <taxon>Pseudomonadati</taxon>
        <taxon>Pseudomonadota</taxon>
        <taxon>Alphaproteobacteria</taxon>
        <taxon>Hyphomicrobiales</taxon>
        <taxon>Devosiaceae</taxon>
        <taxon>Devosia</taxon>
    </lineage>
</organism>
<evidence type="ECO:0000256" key="3">
    <source>
        <dbReference type="ARBA" id="ARBA00022475"/>
    </source>
</evidence>
<feature type="transmembrane region" description="Helical" evidence="11">
    <location>
        <begin position="347"/>
        <end position="370"/>
    </location>
</feature>
<evidence type="ECO:0000256" key="4">
    <source>
        <dbReference type="ARBA" id="ARBA00022519"/>
    </source>
</evidence>
<feature type="transmembrane region" description="Helical" evidence="11">
    <location>
        <begin position="267"/>
        <end position="285"/>
    </location>
</feature>
<feature type="transmembrane region" description="Helical" evidence="11">
    <location>
        <begin position="110"/>
        <end position="128"/>
    </location>
</feature>
<evidence type="ECO:0000256" key="6">
    <source>
        <dbReference type="ARBA" id="ARBA00022692"/>
    </source>
</evidence>
<dbReference type="EMBL" id="JACRAF010000052">
    <property type="protein sequence ID" value="MBI4923332.1"/>
    <property type="molecule type" value="Genomic_DNA"/>
</dbReference>
<evidence type="ECO:0000256" key="11">
    <source>
        <dbReference type="SAM" id="Phobius"/>
    </source>
</evidence>
<evidence type="ECO:0000313" key="12">
    <source>
        <dbReference type="EMBL" id="MBI4923332.1"/>
    </source>
</evidence>
<dbReference type="CDD" id="cd06579">
    <property type="entry name" value="TM_PBP1_transp_AraH_like"/>
    <property type="match status" value="1"/>
</dbReference>
<dbReference type="Pfam" id="PF02653">
    <property type="entry name" value="BPD_transp_2"/>
    <property type="match status" value="1"/>
</dbReference>
<keyword evidence="8 11" id="KW-0472">Membrane</keyword>
<keyword evidence="2" id="KW-0813">Transport</keyword>
<feature type="transmembrane region" description="Helical" evidence="11">
    <location>
        <begin position="316"/>
        <end position="335"/>
    </location>
</feature>
<dbReference type="GO" id="GO:0005886">
    <property type="term" value="C:plasma membrane"/>
    <property type="evidence" value="ECO:0007669"/>
    <property type="project" value="UniProtKB-SubCell"/>
</dbReference>
<protein>
    <recommendedName>
        <fullName evidence="10">Xylose transport system permease protein XylH</fullName>
    </recommendedName>
</protein>
<gene>
    <name evidence="12" type="ORF">HY834_16445</name>
</gene>
<keyword evidence="6 11" id="KW-0812">Transmembrane</keyword>
<keyword evidence="7 11" id="KW-1133">Transmembrane helix</keyword>
<evidence type="ECO:0000256" key="10">
    <source>
        <dbReference type="ARBA" id="ARBA00035686"/>
    </source>
</evidence>
<feature type="transmembrane region" description="Helical" evidence="11">
    <location>
        <begin position="240"/>
        <end position="261"/>
    </location>
</feature>
<name>A0A933P086_9HYPH</name>
<dbReference type="InterPro" id="IPR001851">
    <property type="entry name" value="ABC_transp_permease"/>
</dbReference>
<keyword evidence="4" id="KW-0997">Cell inner membrane</keyword>
<dbReference type="PANTHER" id="PTHR32196:SF32">
    <property type="entry name" value="XYLOSE TRANSPORT SYSTEM PERMEASE PROTEIN XYLH"/>
    <property type="match status" value="1"/>
</dbReference>
<sequence>MPWWVATRERTLLSESNSHPTGAVAAADAEVELVPATHPSEKRTFGELLTSDLRALPVIIGLVALWIFFILQNDVFLTPRNLSNLLIQSTVVGVMALGLMFVLLVKEIDLSVAAINGVTAVLMAKLIVEFGASPWVAIPLAIVVGALIGCVSARWVTFVGVPSFVVTLGLGLGLNGLQLILLPTTARYGLMGTSVETIALAKIDGLAAWGVLAIGVGLYGLLVLSSIVRRRRAGLSVSMVKGLALPLVGVTLFGAVVVAILNAHQGIPVVTLVFSALLGLGGYVLNETQFGLHLYAVGNNDEAARRAGIKVSRVKMAAFAIAGGISAIAGVIGASRSLGVGVFSGGGVGGGTLLLECIAAAVIGGVSLFGGRGSIHAPLLGSLVIGSVQNGLNLMGVHDEIRLIVTGLLLVLAVSIDKLIEKFTGQQSF</sequence>
<feature type="transmembrane region" description="Helical" evidence="11">
    <location>
        <begin position="134"/>
        <end position="157"/>
    </location>
</feature>
<comment type="subcellular location">
    <subcellularLocation>
        <location evidence="1">Cell membrane</location>
        <topology evidence="1">Multi-pass membrane protein</topology>
    </subcellularLocation>
</comment>
<feature type="transmembrane region" description="Helical" evidence="11">
    <location>
        <begin position="85"/>
        <end position="105"/>
    </location>
</feature>
<evidence type="ECO:0000313" key="13">
    <source>
        <dbReference type="Proteomes" id="UP000782610"/>
    </source>
</evidence>
<dbReference type="PANTHER" id="PTHR32196">
    <property type="entry name" value="ABC TRANSPORTER PERMEASE PROTEIN YPHD-RELATED-RELATED"/>
    <property type="match status" value="1"/>
</dbReference>
<comment type="function">
    <text evidence="9">Part of the binding-protein-dependent transport system for D-xylose. Probably responsible for the translocation of the substrate across the membrane.</text>
</comment>
<keyword evidence="3" id="KW-1003">Cell membrane</keyword>
<evidence type="ECO:0000256" key="1">
    <source>
        <dbReference type="ARBA" id="ARBA00004651"/>
    </source>
</evidence>
<keyword evidence="5" id="KW-0762">Sugar transport</keyword>
<accession>A0A933P086</accession>
<dbReference type="Proteomes" id="UP000782610">
    <property type="component" value="Unassembled WGS sequence"/>
</dbReference>
<dbReference type="AlphaFoldDB" id="A0A933P086"/>
<evidence type="ECO:0000256" key="5">
    <source>
        <dbReference type="ARBA" id="ARBA00022597"/>
    </source>
</evidence>
<evidence type="ECO:0000256" key="7">
    <source>
        <dbReference type="ARBA" id="ARBA00022989"/>
    </source>
</evidence>
<evidence type="ECO:0000256" key="8">
    <source>
        <dbReference type="ARBA" id="ARBA00023136"/>
    </source>
</evidence>
<comment type="caution">
    <text evidence="12">The sequence shown here is derived from an EMBL/GenBank/DDBJ whole genome shotgun (WGS) entry which is preliminary data.</text>
</comment>
<feature type="transmembrane region" description="Helical" evidence="11">
    <location>
        <begin position="164"/>
        <end position="186"/>
    </location>
</feature>
<reference evidence="12" key="1">
    <citation type="submission" date="2020-07" db="EMBL/GenBank/DDBJ databases">
        <title>Huge and variable diversity of episymbiotic CPR bacteria and DPANN archaea in groundwater ecosystems.</title>
        <authorList>
            <person name="He C.Y."/>
            <person name="Keren R."/>
            <person name="Whittaker M."/>
            <person name="Farag I.F."/>
            <person name="Doudna J."/>
            <person name="Cate J.H.D."/>
            <person name="Banfield J.F."/>
        </authorList>
    </citation>
    <scope>NUCLEOTIDE SEQUENCE</scope>
    <source>
        <strain evidence="12">NC_groundwater_1586_Pr3_B-0.1um_66_15</strain>
    </source>
</reference>
<evidence type="ECO:0000256" key="9">
    <source>
        <dbReference type="ARBA" id="ARBA00035611"/>
    </source>
</evidence>
<proteinExistence type="predicted"/>
<dbReference type="GO" id="GO:0022857">
    <property type="term" value="F:transmembrane transporter activity"/>
    <property type="evidence" value="ECO:0007669"/>
    <property type="project" value="InterPro"/>
</dbReference>
<feature type="transmembrane region" description="Helical" evidence="11">
    <location>
        <begin position="206"/>
        <end position="228"/>
    </location>
</feature>
<feature type="transmembrane region" description="Helical" evidence="11">
    <location>
        <begin position="53"/>
        <end position="73"/>
    </location>
</feature>
<evidence type="ECO:0000256" key="2">
    <source>
        <dbReference type="ARBA" id="ARBA00022448"/>
    </source>
</evidence>